<evidence type="ECO:0000313" key="2">
    <source>
        <dbReference type="Proteomes" id="UP001607303"/>
    </source>
</evidence>
<proteinExistence type="predicted"/>
<dbReference type="Proteomes" id="UP001607303">
    <property type="component" value="Unassembled WGS sequence"/>
</dbReference>
<name>A0ABD2CYS2_VESMC</name>
<organism evidence="1 2">
    <name type="scientific">Vespula maculifrons</name>
    <name type="common">Eastern yellow jacket</name>
    <name type="synonym">Wasp</name>
    <dbReference type="NCBI Taxonomy" id="7453"/>
    <lineage>
        <taxon>Eukaryota</taxon>
        <taxon>Metazoa</taxon>
        <taxon>Ecdysozoa</taxon>
        <taxon>Arthropoda</taxon>
        <taxon>Hexapoda</taxon>
        <taxon>Insecta</taxon>
        <taxon>Pterygota</taxon>
        <taxon>Neoptera</taxon>
        <taxon>Endopterygota</taxon>
        <taxon>Hymenoptera</taxon>
        <taxon>Apocrita</taxon>
        <taxon>Aculeata</taxon>
        <taxon>Vespoidea</taxon>
        <taxon>Vespidae</taxon>
        <taxon>Vespinae</taxon>
        <taxon>Vespula</taxon>
    </lineage>
</organism>
<sequence>MHANRRPKRKKDEIQDMKMSKVSLKIIRTYICDLRPFLHIKYFRFKRFGIIPLHHFPWARLDGPVQVDGNVWRGPVIILLVPDFENMKVFPLSNQ</sequence>
<dbReference type="AlphaFoldDB" id="A0ABD2CYS2"/>
<gene>
    <name evidence="1" type="ORF">V1477_001486</name>
</gene>
<evidence type="ECO:0000313" key="1">
    <source>
        <dbReference type="EMBL" id="KAL2750282.1"/>
    </source>
</evidence>
<reference evidence="1 2" key="1">
    <citation type="journal article" date="2024" name="Ann. Entomol. Soc. Am.">
        <title>Genomic analyses of the southern and eastern yellowjacket wasps (Hymenoptera: Vespidae) reveal evolutionary signatures of social life.</title>
        <authorList>
            <person name="Catto M.A."/>
            <person name="Caine P.B."/>
            <person name="Orr S.E."/>
            <person name="Hunt B.G."/>
            <person name="Goodisman M.A.D."/>
        </authorList>
    </citation>
    <scope>NUCLEOTIDE SEQUENCE [LARGE SCALE GENOMIC DNA]</scope>
    <source>
        <strain evidence="1">232</strain>
        <tissue evidence="1">Head and thorax</tissue>
    </source>
</reference>
<accession>A0ABD2CYS2</accession>
<protein>
    <submittedName>
        <fullName evidence="1">Uncharacterized protein</fullName>
    </submittedName>
</protein>
<keyword evidence="2" id="KW-1185">Reference proteome</keyword>
<dbReference type="EMBL" id="JAYRBN010000019">
    <property type="protein sequence ID" value="KAL2750282.1"/>
    <property type="molecule type" value="Genomic_DNA"/>
</dbReference>
<comment type="caution">
    <text evidence="1">The sequence shown here is derived from an EMBL/GenBank/DDBJ whole genome shotgun (WGS) entry which is preliminary data.</text>
</comment>